<dbReference type="PROSITE" id="PS51257">
    <property type="entry name" value="PROKAR_LIPOPROTEIN"/>
    <property type="match status" value="1"/>
</dbReference>
<evidence type="ECO:0000256" key="1">
    <source>
        <dbReference type="SAM" id="SignalP"/>
    </source>
</evidence>
<organism evidence="2">
    <name type="scientific">Kofleria flava</name>
    <dbReference type="NCBI Taxonomy" id="694315"/>
    <lineage>
        <taxon>Bacteria</taxon>
        <taxon>Pseudomonadati</taxon>
        <taxon>Myxococcota</taxon>
        <taxon>Polyangia</taxon>
        <taxon>Haliangiales</taxon>
        <taxon>Kofleriaceae</taxon>
        <taxon>Kofleria</taxon>
    </lineage>
</organism>
<keyword evidence="1" id="KW-0732">Signal</keyword>
<accession>A0A3S5GXM2</accession>
<dbReference type="AlphaFoldDB" id="A0A3S5GXM2"/>
<feature type="signal peptide" evidence="1">
    <location>
        <begin position="1"/>
        <end position="19"/>
    </location>
</feature>
<reference evidence="2" key="1">
    <citation type="journal article" date="2018" name="J. Ind. Microbiol. Biotechnol.">
        <title>Genome mining reveals uncommon alkylpyrones as type III PKS products from myxobacteria.</title>
        <authorList>
            <person name="Hug J.J."/>
            <person name="Panter F."/>
            <person name="Krug D."/>
            <person name="Muller R."/>
        </authorList>
    </citation>
    <scope>NUCLEOTIDE SEQUENCE</scope>
    <source>
        <strain evidence="2">MNa2518</strain>
    </source>
</reference>
<protein>
    <submittedName>
        <fullName evidence="2">Uncharacterized protein</fullName>
    </submittedName>
</protein>
<feature type="chain" id="PRO_5018766852" evidence="1">
    <location>
        <begin position="20"/>
        <end position="384"/>
    </location>
</feature>
<evidence type="ECO:0000313" key="2">
    <source>
        <dbReference type="EMBL" id="AYM53868.1"/>
    </source>
</evidence>
<name>A0A3S5GXM2_9BACT</name>
<sequence length="384" mass="41109">MKRLMLASALSTVTLFGCAAEETDPGTPPPDDIDQTLLAEYRKALPSMGQLGAKAPEGSAASILAVGDPALYPTSSYDIATGINGAVTGIVQLLDDVTSIQPTIFNSETNEFFWGPFPNEDGIGYVAAYIREGRPDADFQFEYALLRGIDNDVAKLTPVIWGGATPDAENEDHGAGVTLWDFEANRAFEEEHNPDFANLVLDRGRFVALYAAGQDENDPEAEAVYVLATFRNFVSIDNPTAEPANLDYFYGHYEKEIKVDFLDWEASFDVTEPADGLAENVGVRMAFLNEGTGRAEADAAGGSLAEGQEASVVECWNAAIEQSYISFDVLEGGETIASAEEGNFADCGLFTASLDDLGVPSLDDVDPGLRAILDEVARNGVIAE</sequence>
<dbReference type="EMBL" id="MH908912">
    <property type="protein sequence ID" value="AYM53868.1"/>
    <property type="molecule type" value="Genomic_DNA"/>
</dbReference>
<proteinExistence type="predicted"/>